<keyword evidence="2" id="KW-1185">Reference proteome</keyword>
<dbReference type="Proteomes" id="UP000658720">
    <property type="component" value="Unassembled WGS sequence"/>
</dbReference>
<evidence type="ECO:0000313" key="1">
    <source>
        <dbReference type="EMBL" id="MBE9254863.1"/>
    </source>
</evidence>
<reference evidence="1 2" key="1">
    <citation type="submission" date="2020-10" db="EMBL/GenBank/DDBJ databases">
        <authorList>
            <person name="Castelo-Branco R."/>
            <person name="Eusebio N."/>
            <person name="Adriana R."/>
            <person name="Vieira A."/>
            <person name="Brugerolle De Fraissinette N."/>
            <person name="Rezende De Castro R."/>
            <person name="Schneider M.P."/>
            <person name="Vasconcelos V."/>
            <person name="Leao P.N."/>
        </authorList>
    </citation>
    <scope>NUCLEOTIDE SEQUENCE [LARGE SCALE GENOMIC DNA]</scope>
    <source>
        <strain evidence="1 2">LEGE 00031</strain>
    </source>
</reference>
<organism evidence="1 2">
    <name type="scientific">Synechocystis salina LEGE 00031</name>
    <dbReference type="NCBI Taxonomy" id="1828736"/>
    <lineage>
        <taxon>Bacteria</taxon>
        <taxon>Bacillati</taxon>
        <taxon>Cyanobacteriota</taxon>
        <taxon>Cyanophyceae</taxon>
        <taxon>Synechococcales</taxon>
        <taxon>Merismopediaceae</taxon>
        <taxon>Synechocystis</taxon>
    </lineage>
</organism>
<proteinExistence type="predicted"/>
<comment type="caution">
    <text evidence="1">The sequence shown here is derived from an EMBL/GenBank/DDBJ whole genome shotgun (WGS) entry which is preliminary data.</text>
</comment>
<gene>
    <name evidence="1" type="ORF">IQ217_13645</name>
</gene>
<dbReference type="InterPro" id="IPR007497">
    <property type="entry name" value="SIMPL/DUF541"/>
</dbReference>
<dbReference type="InterPro" id="IPR052022">
    <property type="entry name" value="26kDa_periplasmic_antigen"/>
</dbReference>
<evidence type="ECO:0000313" key="2">
    <source>
        <dbReference type="Proteomes" id="UP000658720"/>
    </source>
</evidence>
<protein>
    <submittedName>
        <fullName evidence="1">SIMPL domain-containing protein</fullName>
    </submittedName>
</protein>
<dbReference type="EMBL" id="JADEVV010000041">
    <property type="protein sequence ID" value="MBE9254863.1"/>
    <property type="molecule type" value="Genomic_DNA"/>
</dbReference>
<dbReference type="Gene3D" id="3.30.110.170">
    <property type="entry name" value="Protein of unknown function (DUF541), domain 1"/>
    <property type="match status" value="1"/>
</dbReference>
<dbReference type="PANTHER" id="PTHR34387:SF1">
    <property type="entry name" value="PERIPLASMIC IMMUNOGENIC PROTEIN"/>
    <property type="match status" value="1"/>
</dbReference>
<dbReference type="PANTHER" id="PTHR34387">
    <property type="entry name" value="SLR1258 PROTEIN"/>
    <property type="match status" value="1"/>
</dbReference>
<dbReference type="Gene3D" id="3.30.70.2970">
    <property type="entry name" value="Protein of unknown function (DUF541), domain 2"/>
    <property type="match status" value="1"/>
</dbReference>
<name>A0ABR9VU27_9SYNC</name>
<dbReference type="Pfam" id="PF04402">
    <property type="entry name" value="SIMPL"/>
    <property type="match status" value="1"/>
</dbReference>
<sequence length="251" mass="27106">MRLNIFSRRPTMGIFRLSQFSASVLLLSGTLLTALPPSPLWANEMQQLLTVTGQASESVPTTLTEAQLTVEVQADTANQVQTAIAERSNRLVEYLRSQRVDKLQTQGLQLQPNYVYSNNERRLEGYIGSNTVSFQYPSDQVGKILDEAVRAGASRIDGIRFIATPETLKAAEQKALVAATADAQTQARVVLSSLNLTPQNIVRIVINPSPGQPMPLFRGALAASPVAGSAPTPIISGDQTVQATVTLEIAY</sequence>
<accession>A0ABR9VU27</accession>